<dbReference type="Gene3D" id="2.160.20.10">
    <property type="entry name" value="Single-stranded right-handed beta-helix, Pectin lyase-like"/>
    <property type="match status" value="2"/>
</dbReference>
<comment type="caution">
    <text evidence="3">The sequence shown here is derived from an EMBL/GenBank/DDBJ whole genome shotgun (WGS) entry which is preliminary data.</text>
</comment>
<organism evidence="3 4">
    <name type="scientific">Methanococcus maripaludis</name>
    <name type="common">Methanococcus deltae</name>
    <dbReference type="NCBI Taxonomy" id="39152"/>
    <lineage>
        <taxon>Archaea</taxon>
        <taxon>Methanobacteriati</taxon>
        <taxon>Methanobacteriota</taxon>
        <taxon>Methanomada group</taxon>
        <taxon>Methanococci</taxon>
        <taxon>Methanococcales</taxon>
        <taxon>Methanococcaceae</taxon>
        <taxon>Methanococcus</taxon>
    </lineage>
</organism>
<dbReference type="SUPFAM" id="SSF51126">
    <property type="entry name" value="Pectin lyase-like"/>
    <property type="match status" value="2"/>
</dbReference>
<dbReference type="Pfam" id="PF05048">
    <property type="entry name" value="NosD"/>
    <property type="match status" value="1"/>
</dbReference>
<reference evidence="3 4" key="1">
    <citation type="submission" date="2020-07" db="EMBL/GenBank/DDBJ databases">
        <title>Genomic Encyclopedia of Type Strains, Phase IV (KMG-V): Genome sequencing to study the core and pangenomes of soil and plant-associated prokaryotes.</title>
        <authorList>
            <person name="Whitman W."/>
        </authorList>
    </citation>
    <scope>NUCLEOTIDE SEQUENCE [LARGE SCALE GENOMIC DNA]</scope>
    <source>
        <strain evidence="3 4">C9</strain>
    </source>
</reference>
<evidence type="ECO:0000259" key="1">
    <source>
        <dbReference type="Pfam" id="PF05048"/>
    </source>
</evidence>
<evidence type="ECO:0000313" key="3">
    <source>
        <dbReference type="EMBL" id="MBA2860904.1"/>
    </source>
</evidence>
<dbReference type="Pfam" id="PF13229">
    <property type="entry name" value="Beta_helix"/>
    <property type="match status" value="1"/>
</dbReference>
<dbReference type="InterPro" id="IPR012334">
    <property type="entry name" value="Pectin_lyas_fold"/>
</dbReference>
<dbReference type="EMBL" id="JACDUM010000003">
    <property type="protein sequence ID" value="MBA2860904.1"/>
    <property type="molecule type" value="Genomic_DNA"/>
</dbReference>
<dbReference type="Proteomes" id="UP000568063">
    <property type="component" value="Unassembled WGS sequence"/>
</dbReference>
<dbReference type="RefSeq" id="WP_181522036.1">
    <property type="nucleotide sequence ID" value="NZ_JACDUM010000003.1"/>
</dbReference>
<protein>
    <submittedName>
        <fullName evidence="3">Parallel beta-helix repeat protein</fullName>
    </submittedName>
</protein>
<dbReference type="InterPro" id="IPR022441">
    <property type="entry name" value="Para_beta_helix_rpt-2"/>
</dbReference>
<evidence type="ECO:0000259" key="2">
    <source>
        <dbReference type="Pfam" id="PF13229"/>
    </source>
</evidence>
<sequence length="496" mass="54106">MIKKCLLLCLLLFALGSVNAVDINYDLEQSDFDSGAVAINSPGEYYLTGNIASPNGIEIYSDDVTLDGHGYSLTVTNSHGIQSGLHDNITIKNVVLNVTTSSSDRYSISFTGIMNSKILNNTVISNGNYAIYYYGSENTTISANTITAGYDGIYIGSSSENTTISGNTITAESDGIYVIGSSIVTGNKITSEYGIDVNGKSMVTGNTINVYDIGIDCDGSNSEITGNTITTTYEEGWGIEIETNNCTVLENTIYSNYSMDLDGYNLTVANNTLTSGIYFDSGIWTSEVSANTINGKPIYFYKNEENIGEIPSDAGQIIIINCTNGQISNLNLDEKAEVIYITNSSGITVENCTINPAIIEDYYIYIENSENCEFTKNTFNVSKSNVVGGIWAEDVNNITISENRFDGIYVALEGDYFTNSSVFNNIFENISPVPLAFEGNCSETYVYLNDFLNCNWDEVEFETIVTFNSPTNVSYAYNGTVYSGIAGNYWSDYNET</sequence>
<dbReference type="NCBIfam" id="TIGR03804">
    <property type="entry name" value="para_beta_helix"/>
    <property type="match status" value="1"/>
</dbReference>
<dbReference type="InterPro" id="IPR011050">
    <property type="entry name" value="Pectin_lyase_fold/virulence"/>
</dbReference>
<dbReference type="AlphaFoldDB" id="A0A7J9PDN4"/>
<name>A0A7J9PDN4_METMI</name>
<dbReference type="SMART" id="SM00710">
    <property type="entry name" value="PbH1"/>
    <property type="match status" value="7"/>
</dbReference>
<dbReference type="InterPro" id="IPR007742">
    <property type="entry name" value="NosD_dom"/>
</dbReference>
<accession>A0A7J9PDN4</accession>
<dbReference type="InterPro" id="IPR039448">
    <property type="entry name" value="Beta_helix"/>
</dbReference>
<proteinExistence type="predicted"/>
<feature type="non-terminal residue" evidence="3">
    <location>
        <position position="496"/>
    </location>
</feature>
<evidence type="ECO:0000313" key="4">
    <source>
        <dbReference type="Proteomes" id="UP000568063"/>
    </source>
</evidence>
<feature type="domain" description="Periplasmic copper-binding protein NosD beta helix" evidence="1">
    <location>
        <begin position="313"/>
        <end position="494"/>
    </location>
</feature>
<dbReference type="InterPro" id="IPR006626">
    <property type="entry name" value="PbH1"/>
</dbReference>
<gene>
    <name evidence="3" type="ORF">HNP91_001735</name>
</gene>
<feature type="domain" description="Right handed beta helix" evidence="2">
    <location>
        <begin position="72"/>
        <end position="208"/>
    </location>
</feature>